<accession>X0TXI0</accession>
<organism evidence="1">
    <name type="scientific">marine sediment metagenome</name>
    <dbReference type="NCBI Taxonomy" id="412755"/>
    <lineage>
        <taxon>unclassified sequences</taxon>
        <taxon>metagenomes</taxon>
        <taxon>ecological metagenomes</taxon>
    </lineage>
</organism>
<feature type="non-terminal residue" evidence="1">
    <location>
        <position position="1"/>
    </location>
</feature>
<comment type="caution">
    <text evidence="1">The sequence shown here is derived from an EMBL/GenBank/DDBJ whole genome shotgun (WGS) entry which is preliminary data.</text>
</comment>
<name>X0TXI0_9ZZZZ</name>
<protein>
    <submittedName>
        <fullName evidence="1">Uncharacterized protein</fullName>
    </submittedName>
</protein>
<sequence length="148" mass="17066">VDGGTEYLRRGGRSYIEQSVYGLASDRVKYLRWGTYGKNGDQPLQYKLLTECETDHLLAILENALPGPKYRMAIFSILKDQRELETDDIDRLGKAEIKWDSKDSKDHMPNDNKYIKRGLLDALKMQHVVKAPDTDEEGKIKKFKTDED</sequence>
<dbReference type="EMBL" id="BARS01012949">
    <property type="protein sequence ID" value="GAF91876.1"/>
    <property type="molecule type" value="Genomic_DNA"/>
</dbReference>
<proteinExistence type="predicted"/>
<gene>
    <name evidence="1" type="ORF">S01H1_22793</name>
</gene>
<dbReference type="AlphaFoldDB" id="X0TXI0"/>
<evidence type="ECO:0000313" key="1">
    <source>
        <dbReference type="EMBL" id="GAF91876.1"/>
    </source>
</evidence>
<reference evidence="1" key="1">
    <citation type="journal article" date="2014" name="Front. Microbiol.">
        <title>High frequency of phylogenetically diverse reductive dehalogenase-homologous genes in deep subseafloor sedimentary metagenomes.</title>
        <authorList>
            <person name="Kawai M."/>
            <person name="Futagami T."/>
            <person name="Toyoda A."/>
            <person name="Takaki Y."/>
            <person name="Nishi S."/>
            <person name="Hori S."/>
            <person name="Arai W."/>
            <person name="Tsubouchi T."/>
            <person name="Morono Y."/>
            <person name="Uchiyama I."/>
            <person name="Ito T."/>
            <person name="Fujiyama A."/>
            <person name="Inagaki F."/>
            <person name="Takami H."/>
        </authorList>
    </citation>
    <scope>NUCLEOTIDE SEQUENCE</scope>
    <source>
        <strain evidence="1">Expedition CK06-06</strain>
    </source>
</reference>